<evidence type="ECO:0000256" key="4">
    <source>
        <dbReference type="ARBA" id="ARBA00023125"/>
    </source>
</evidence>
<dbReference type="NCBIfam" id="TIGR02937">
    <property type="entry name" value="sigma70-ECF"/>
    <property type="match status" value="1"/>
</dbReference>
<dbReference type="InterPro" id="IPR007627">
    <property type="entry name" value="RNA_pol_sigma70_r2"/>
</dbReference>
<gene>
    <name evidence="9" type="ORF">DLM86_24770</name>
</gene>
<dbReference type="InterPro" id="IPR013325">
    <property type="entry name" value="RNA_pol_sigma_r2"/>
</dbReference>
<keyword evidence="2 6" id="KW-0805">Transcription regulation</keyword>
<proteinExistence type="inferred from homology"/>
<reference evidence="9 10" key="1">
    <citation type="submission" date="2018-05" db="EMBL/GenBank/DDBJ databases">
        <title>Paenibacillus flagellatus sp. nov., isolated from selenium mineral soil.</title>
        <authorList>
            <person name="Dai X."/>
        </authorList>
    </citation>
    <scope>NUCLEOTIDE SEQUENCE [LARGE SCALE GENOMIC DNA]</scope>
    <source>
        <strain evidence="9 10">DXL2</strain>
    </source>
</reference>
<keyword evidence="3 6" id="KW-0731">Sigma factor</keyword>
<dbReference type="InterPro" id="IPR014284">
    <property type="entry name" value="RNA_pol_sigma-70_dom"/>
</dbReference>
<dbReference type="OrthoDB" id="3472490at2"/>
<keyword evidence="5 6" id="KW-0804">Transcription</keyword>
<dbReference type="PANTHER" id="PTHR43133">
    <property type="entry name" value="RNA POLYMERASE ECF-TYPE SIGMA FACTO"/>
    <property type="match status" value="1"/>
</dbReference>
<protein>
    <recommendedName>
        <fullName evidence="6">RNA polymerase sigma factor</fullName>
    </recommendedName>
</protein>
<dbReference type="Pfam" id="PF08281">
    <property type="entry name" value="Sigma70_r4_2"/>
    <property type="match status" value="1"/>
</dbReference>
<sequence>MDDRVRIERAQRGDSQALAQLLREHYAFLLNYMTKITMQPALAEDLTQETMMRAIEKIRLYNFSSKFSSWLITIGTNLYMDQLRKKKREREWQDREQAMRLIKWRARQSGESWSDLLDALGRMADDVRIPIVLKHYYGYAYDEIADMLGIAAGTVKSRIHNGIKQLRKELEPDESR</sequence>
<evidence type="ECO:0000259" key="8">
    <source>
        <dbReference type="Pfam" id="PF08281"/>
    </source>
</evidence>
<feature type="domain" description="RNA polymerase sigma-70 region 2" evidence="7">
    <location>
        <begin position="21"/>
        <end position="88"/>
    </location>
</feature>
<evidence type="ECO:0000313" key="10">
    <source>
        <dbReference type="Proteomes" id="UP000247476"/>
    </source>
</evidence>
<dbReference type="SUPFAM" id="SSF88659">
    <property type="entry name" value="Sigma3 and sigma4 domains of RNA polymerase sigma factors"/>
    <property type="match status" value="1"/>
</dbReference>
<accession>A0A2V5K1K7</accession>
<dbReference type="NCBIfam" id="NF007216">
    <property type="entry name" value="PRK09638.1"/>
    <property type="match status" value="1"/>
</dbReference>
<evidence type="ECO:0000256" key="3">
    <source>
        <dbReference type="ARBA" id="ARBA00023082"/>
    </source>
</evidence>
<dbReference type="SUPFAM" id="SSF88946">
    <property type="entry name" value="Sigma2 domain of RNA polymerase sigma factors"/>
    <property type="match status" value="1"/>
</dbReference>
<dbReference type="GO" id="GO:0006950">
    <property type="term" value="P:response to stress"/>
    <property type="evidence" value="ECO:0007669"/>
    <property type="project" value="UniProtKB-ARBA"/>
</dbReference>
<dbReference type="InterPro" id="IPR013324">
    <property type="entry name" value="RNA_pol_sigma_r3/r4-like"/>
</dbReference>
<evidence type="ECO:0000259" key="7">
    <source>
        <dbReference type="Pfam" id="PF04542"/>
    </source>
</evidence>
<name>A0A2V5K1K7_9BACL</name>
<feature type="domain" description="RNA polymerase sigma factor 70 region 4 type 2" evidence="8">
    <location>
        <begin position="116"/>
        <end position="166"/>
    </location>
</feature>
<keyword evidence="4 6" id="KW-0238">DNA-binding</keyword>
<dbReference type="PANTHER" id="PTHR43133:SF60">
    <property type="entry name" value="RNA POLYMERASE SIGMA FACTOR SIGV"/>
    <property type="match status" value="1"/>
</dbReference>
<dbReference type="GO" id="GO:0003677">
    <property type="term" value="F:DNA binding"/>
    <property type="evidence" value="ECO:0007669"/>
    <property type="project" value="UniProtKB-KW"/>
</dbReference>
<dbReference type="PROSITE" id="PS01063">
    <property type="entry name" value="SIGMA70_ECF"/>
    <property type="match status" value="1"/>
</dbReference>
<evidence type="ECO:0000313" key="9">
    <source>
        <dbReference type="EMBL" id="PYI51624.1"/>
    </source>
</evidence>
<dbReference type="AlphaFoldDB" id="A0A2V5K1K7"/>
<dbReference type="Proteomes" id="UP000247476">
    <property type="component" value="Unassembled WGS sequence"/>
</dbReference>
<dbReference type="GO" id="GO:0016987">
    <property type="term" value="F:sigma factor activity"/>
    <property type="evidence" value="ECO:0007669"/>
    <property type="project" value="UniProtKB-KW"/>
</dbReference>
<keyword evidence="10" id="KW-1185">Reference proteome</keyword>
<evidence type="ECO:0000256" key="2">
    <source>
        <dbReference type="ARBA" id="ARBA00023015"/>
    </source>
</evidence>
<dbReference type="InterPro" id="IPR013249">
    <property type="entry name" value="RNA_pol_sigma70_r4_t2"/>
</dbReference>
<dbReference type="EMBL" id="QJVJ01000012">
    <property type="protein sequence ID" value="PYI51624.1"/>
    <property type="molecule type" value="Genomic_DNA"/>
</dbReference>
<comment type="caution">
    <text evidence="9">The sequence shown here is derived from an EMBL/GenBank/DDBJ whole genome shotgun (WGS) entry which is preliminary data.</text>
</comment>
<dbReference type="Pfam" id="PF04542">
    <property type="entry name" value="Sigma70_r2"/>
    <property type="match status" value="1"/>
</dbReference>
<dbReference type="GO" id="GO:0006352">
    <property type="term" value="P:DNA-templated transcription initiation"/>
    <property type="evidence" value="ECO:0007669"/>
    <property type="project" value="InterPro"/>
</dbReference>
<organism evidence="9 10">
    <name type="scientific">Paenibacillus flagellatus</name>
    <dbReference type="NCBI Taxonomy" id="2211139"/>
    <lineage>
        <taxon>Bacteria</taxon>
        <taxon>Bacillati</taxon>
        <taxon>Bacillota</taxon>
        <taxon>Bacilli</taxon>
        <taxon>Bacillales</taxon>
        <taxon>Paenibacillaceae</taxon>
        <taxon>Paenibacillus</taxon>
    </lineage>
</organism>
<dbReference type="Gene3D" id="1.10.1740.10">
    <property type="match status" value="1"/>
</dbReference>
<evidence type="ECO:0000256" key="1">
    <source>
        <dbReference type="ARBA" id="ARBA00010641"/>
    </source>
</evidence>
<dbReference type="CDD" id="cd06171">
    <property type="entry name" value="Sigma70_r4"/>
    <property type="match status" value="1"/>
</dbReference>
<dbReference type="InterPro" id="IPR039425">
    <property type="entry name" value="RNA_pol_sigma-70-like"/>
</dbReference>
<evidence type="ECO:0000256" key="5">
    <source>
        <dbReference type="ARBA" id="ARBA00023163"/>
    </source>
</evidence>
<dbReference type="InterPro" id="IPR036388">
    <property type="entry name" value="WH-like_DNA-bd_sf"/>
</dbReference>
<dbReference type="RefSeq" id="WP_110842745.1">
    <property type="nucleotide sequence ID" value="NZ_QJVJ01000012.1"/>
</dbReference>
<dbReference type="InterPro" id="IPR000838">
    <property type="entry name" value="RNA_pol_sigma70_ECF_CS"/>
</dbReference>
<dbReference type="Gene3D" id="1.10.10.10">
    <property type="entry name" value="Winged helix-like DNA-binding domain superfamily/Winged helix DNA-binding domain"/>
    <property type="match status" value="1"/>
</dbReference>
<evidence type="ECO:0000256" key="6">
    <source>
        <dbReference type="RuleBase" id="RU000716"/>
    </source>
</evidence>
<comment type="similarity">
    <text evidence="1 6">Belongs to the sigma-70 factor family. ECF subfamily.</text>
</comment>